<name>A0ABT1WC23_9BURK</name>
<accession>A0ABT1WC23</accession>
<dbReference type="InterPro" id="IPR052622">
    <property type="entry name" value="Glycosyltransferase_G1"/>
</dbReference>
<dbReference type="PANTHER" id="PTHR46660">
    <property type="match status" value="1"/>
</dbReference>
<gene>
    <name evidence="2" type="ORF">NQT62_01255</name>
</gene>
<evidence type="ECO:0000313" key="2">
    <source>
        <dbReference type="EMBL" id="MCQ8895062.1"/>
    </source>
</evidence>
<dbReference type="SUPFAM" id="SSF53756">
    <property type="entry name" value="UDP-Glycosyltransferase/glycogen phosphorylase"/>
    <property type="match status" value="1"/>
</dbReference>
<reference evidence="2 3" key="1">
    <citation type="submission" date="2022-07" db="EMBL/GenBank/DDBJ databases">
        <authorList>
            <person name="Xamxidin M."/>
            <person name="Wu M."/>
        </authorList>
    </citation>
    <scope>NUCLEOTIDE SEQUENCE [LARGE SCALE GENOMIC DNA]</scope>
    <source>
        <strain evidence="2 3">NBRC 111650</strain>
    </source>
</reference>
<sequence length="342" mass="37380">MTLANKSSVVIVSPALADSNNGNWQTARRWQKLLQSHYRVRVIKQWPDHANAPDEDCLMLALHARRSASSIAAWAKHRHSTAQTPGLVVALTGTDLYKDLPDNADAQQSLQLASQLIVLQDEALNSVPAQHRHKTHAVFQSTTSRPTLDKTRRHLHAIAVGHLRAEKQPDTLMDAAALLAGQPGIYLTHVGAALETAYANQAQQTMAMNPNYRWLGALAHELTRKRIQRAHLLVHMSKMEGGAHVVMEAVTSGTPVLASNMEGNVGMLGRDYAGYFEVGNSAQLARLLQTAQADVRAGCPAGSLMHTLRRQCAARARLFTASAEQTALLNLIDLELKTHAQH</sequence>
<keyword evidence="3" id="KW-1185">Reference proteome</keyword>
<dbReference type="Proteomes" id="UP001204142">
    <property type="component" value="Unassembled WGS sequence"/>
</dbReference>
<dbReference type="InterPro" id="IPR001296">
    <property type="entry name" value="Glyco_trans_1"/>
</dbReference>
<dbReference type="InterPro" id="IPR027627">
    <property type="entry name" value="Glycosyltransferase_put"/>
</dbReference>
<dbReference type="PANTHER" id="PTHR46660:SF2">
    <property type="entry name" value="GLYCOSYLTRANSFERASE 1 DOMAIN-CONTAINING PROTEIN 1"/>
    <property type="match status" value="1"/>
</dbReference>
<dbReference type="RefSeq" id="WP_256762724.1">
    <property type="nucleotide sequence ID" value="NZ_JANIGO010000001.1"/>
</dbReference>
<protein>
    <submittedName>
        <fullName evidence="2">TIGR04348 family glycosyltransferase</fullName>
    </submittedName>
</protein>
<proteinExistence type="predicted"/>
<organism evidence="2 3">
    <name type="scientific">Limnobacter humi</name>
    <dbReference type="NCBI Taxonomy" id="1778671"/>
    <lineage>
        <taxon>Bacteria</taxon>
        <taxon>Pseudomonadati</taxon>
        <taxon>Pseudomonadota</taxon>
        <taxon>Betaproteobacteria</taxon>
        <taxon>Burkholderiales</taxon>
        <taxon>Burkholderiaceae</taxon>
        <taxon>Limnobacter</taxon>
    </lineage>
</organism>
<comment type="caution">
    <text evidence="2">The sequence shown here is derived from an EMBL/GenBank/DDBJ whole genome shotgun (WGS) entry which is preliminary data.</text>
</comment>
<dbReference type="EMBL" id="JANIGO010000001">
    <property type="protein sequence ID" value="MCQ8895062.1"/>
    <property type="molecule type" value="Genomic_DNA"/>
</dbReference>
<evidence type="ECO:0000313" key="3">
    <source>
        <dbReference type="Proteomes" id="UP001204142"/>
    </source>
</evidence>
<dbReference type="Gene3D" id="3.40.50.2000">
    <property type="entry name" value="Glycogen Phosphorylase B"/>
    <property type="match status" value="1"/>
</dbReference>
<evidence type="ECO:0000259" key="1">
    <source>
        <dbReference type="Pfam" id="PF00534"/>
    </source>
</evidence>
<dbReference type="Pfam" id="PF00534">
    <property type="entry name" value="Glycos_transf_1"/>
    <property type="match status" value="1"/>
</dbReference>
<dbReference type="NCBIfam" id="TIGR04348">
    <property type="entry name" value="selenoneine biosynthesis selenosugar synthase SenB"/>
    <property type="match status" value="1"/>
</dbReference>
<feature type="domain" description="Glycosyl transferase family 1" evidence="1">
    <location>
        <begin position="157"/>
        <end position="288"/>
    </location>
</feature>